<name>M2AGT2_TREDN</name>
<evidence type="ECO:0000256" key="1">
    <source>
        <dbReference type="SAM" id="MobiDB-lite"/>
    </source>
</evidence>
<gene>
    <name evidence="3" type="ORF">HMPREF9733_01842</name>
</gene>
<accession>M2AGT2</accession>
<comment type="caution">
    <text evidence="3">The sequence shown here is derived from an EMBL/GenBank/DDBJ whole genome shotgun (WGS) entry which is preliminary data.</text>
</comment>
<dbReference type="PATRIC" id="fig|999437.3.peg.1903"/>
<dbReference type="SMART" id="SM01058">
    <property type="entry name" value="CarD_TRCF"/>
    <property type="match status" value="1"/>
</dbReference>
<reference evidence="3 4" key="1">
    <citation type="submission" date="2012-01" db="EMBL/GenBank/DDBJ databases">
        <title>The Genome Sequence of Treponema denticola SP33.</title>
        <authorList>
            <consortium name="The Broad Institute Genome Sequencing Platform"/>
            <person name="Earl A."/>
            <person name="Ward D."/>
            <person name="Feldgarden M."/>
            <person name="Gevers D."/>
            <person name="Blanton J.M."/>
            <person name="Fenno C.J."/>
            <person name="Baranova O.V."/>
            <person name="Mathney J."/>
            <person name="Dewhirst F.E."/>
            <person name="Izard J."/>
            <person name="Young S.K."/>
            <person name="Zeng Q."/>
            <person name="Gargeya S."/>
            <person name="Fitzgerald M."/>
            <person name="Haas B."/>
            <person name="Abouelleil A."/>
            <person name="Alvarado L."/>
            <person name="Arachchi H.M."/>
            <person name="Berlin A."/>
            <person name="Chapman S.B."/>
            <person name="Gearin G."/>
            <person name="Goldberg J."/>
            <person name="Griggs A."/>
            <person name="Gujja S."/>
            <person name="Hansen M."/>
            <person name="Heiman D."/>
            <person name="Howarth C."/>
            <person name="Larimer J."/>
            <person name="Lui A."/>
            <person name="MacDonald P.J.P."/>
            <person name="McCowen C."/>
            <person name="Montmayeur A."/>
            <person name="Murphy C."/>
            <person name="Neiman D."/>
            <person name="Pearson M."/>
            <person name="Priest M."/>
            <person name="Roberts A."/>
            <person name="Saif S."/>
            <person name="Shea T."/>
            <person name="Sisk P."/>
            <person name="Stolte C."/>
            <person name="Sykes S."/>
            <person name="Wortman J."/>
            <person name="Nusbaum C."/>
            <person name="Birren B."/>
        </authorList>
    </citation>
    <scope>NUCLEOTIDE SEQUENCE [LARGE SCALE GENOMIC DNA]</scope>
    <source>
        <strain evidence="3 4">SP33</strain>
    </source>
</reference>
<evidence type="ECO:0000313" key="3">
    <source>
        <dbReference type="EMBL" id="EMB22426.1"/>
    </source>
</evidence>
<dbReference type="HOGENOM" id="CLU_048259_1_1_12"/>
<dbReference type="Gene3D" id="2.40.10.170">
    <property type="match status" value="1"/>
</dbReference>
<dbReference type="InterPro" id="IPR003711">
    <property type="entry name" value="CarD-like/TRCF_RID"/>
</dbReference>
<dbReference type="InterPro" id="IPR052531">
    <property type="entry name" value="CarD-like_regulator"/>
</dbReference>
<dbReference type="Gene3D" id="1.20.58.1290">
    <property type="entry name" value="CarD-like, C-terminal domain"/>
    <property type="match status" value="1"/>
</dbReference>
<evidence type="ECO:0000313" key="4">
    <source>
        <dbReference type="Proteomes" id="UP000016183"/>
    </source>
</evidence>
<dbReference type="EMBL" id="AGDZ01000027">
    <property type="protein sequence ID" value="EMB22426.1"/>
    <property type="molecule type" value="Genomic_DNA"/>
</dbReference>
<dbReference type="InterPro" id="IPR048792">
    <property type="entry name" value="CarD_C"/>
</dbReference>
<dbReference type="PANTHER" id="PTHR38447:SF1">
    <property type="entry name" value="RNA POLYMERASE-BINDING TRANSCRIPTION FACTOR CARD"/>
    <property type="match status" value="1"/>
</dbReference>
<dbReference type="Proteomes" id="UP000016183">
    <property type="component" value="Unassembled WGS sequence"/>
</dbReference>
<dbReference type="Pfam" id="PF02559">
    <property type="entry name" value="CarD_TRCF_RID"/>
    <property type="match status" value="1"/>
</dbReference>
<dbReference type="GO" id="GO:0009303">
    <property type="term" value="P:rRNA transcription"/>
    <property type="evidence" value="ECO:0007669"/>
    <property type="project" value="TreeGrafter"/>
</dbReference>
<evidence type="ECO:0000259" key="2">
    <source>
        <dbReference type="SMART" id="SM01058"/>
    </source>
</evidence>
<protein>
    <recommendedName>
        <fullName evidence="2">CarD-like/TRCF RNAP-interacting domain-containing protein</fullName>
    </recommendedName>
</protein>
<dbReference type="InterPro" id="IPR042215">
    <property type="entry name" value="CarD-like_C"/>
</dbReference>
<feature type="domain" description="CarD-like/TRCF RNAP-interacting" evidence="2">
    <location>
        <begin position="10"/>
        <end position="120"/>
    </location>
</feature>
<feature type="compositionally biased region" description="Acidic residues" evidence="1">
    <location>
        <begin position="179"/>
        <end position="211"/>
    </location>
</feature>
<proteinExistence type="predicted"/>
<dbReference type="InterPro" id="IPR036101">
    <property type="entry name" value="CarD-like/TRCF_RID_sf"/>
</dbReference>
<dbReference type="PANTHER" id="PTHR38447">
    <property type="entry name" value="TRANSCRIPTION FACTOR YDEB-RELATED"/>
    <property type="match status" value="1"/>
</dbReference>
<dbReference type="AlphaFoldDB" id="M2AGT2"/>
<organism evidence="3 4">
    <name type="scientific">Treponema denticola SP33</name>
    <dbReference type="NCBI Taxonomy" id="999437"/>
    <lineage>
        <taxon>Bacteria</taxon>
        <taxon>Pseudomonadati</taxon>
        <taxon>Spirochaetota</taxon>
        <taxon>Spirochaetia</taxon>
        <taxon>Spirochaetales</taxon>
        <taxon>Treponemataceae</taxon>
        <taxon>Treponema</taxon>
    </lineage>
</organism>
<dbReference type="Pfam" id="PF21095">
    <property type="entry name" value="CarD_C"/>
    <property type="match status" value="1"/>
</dbReference>
<sequence length="211" mass="24088">MPEHMSKKFVFSAKEVVVYPGQGVGTITDITKKEIAGEVIDYYVIYLSDSDMTVLVPITGIDNLGIRRIVTKAEAEAALKFLSEDFEPIPIDWKARYQMNMDLFKSGKILDTASVVRSLYQRSKTKELPIQERKLYDSAYRIFQDEIAAALKMTKTEVEAAIHLHLEPLGGPIEKFKDEYDDDDLIANDDERLDDDDMDDDDIEDSDYEDD</sequence>
<feature type="region of interest" description="Disordered" evidence="1">
    <location>
        <begin position="174"/>
        <end position="211"/>
    </location>
</feature>
<dbReference type="SUPFAM" id="SSF141259">
    <property type="entry name" value="CarD-like"/>
    <property type="match status" value="1"/>
</dbReference>